<organism evidence="3 4">
    <name type="scientific">Lutispora saccharofermentans</name>
    <dbReference type="NCBI Taxonomy" id="3024236"/>
    <lineage>
        <taxon>Bacteria</taxon>
        <taxon>Bacillati</taxon>
        <taxon>Bacillota</taxon>
        <taxon>Clostridia</taxon>
        <taxon>Lutisporales</taxon>
        <taxon>Lutisporaceae</taxon>
        <taxon>Lutispora</taxon>
    </lineage>
</organism>
<dbReference type="InterPro" id="IPR001466">
    <property type="entry name" value="Beta-lactam-related"/>
</dbReference>
<dbReference type="PANTHER" id="PTHR43283">
    <property type="entry name" value="BETA-LACTAMASE-RELATED"/>
    <property type="match status" value="1"/>
</dbReference>
<dbReference type="EMBL" id="JAJEKE010000013">
    <property type="protein sequence ID" value="MCQ1530636.1"/>
    <property type="molecule type" value="Genomic_DNA"/>
</dbReference>
<evidence type="ECO:0000313" key="3">
    <source>
        <dbReference type="EMBL" id="MCQ1530636.1"/>
    </source>
</evidence>
<protein>
    <submittedName>
        <fullName evidence="3">Beta-lactamase family protein</fullName>
    </submittedName>
</protein>
<dbReference type="Proteomes" id="UP001651880">
    <property type="component" value="Unassembled WGS sequence"/>
</dbReference>
<comment type="caution">
    <text evidence="3">The sequence shown here is derived from an EMBL/GenBank/DDBJ whole genome shotgun (WGS) entry which is preliminary data.</text>
</comment>
<proteinExistence type="predicted"/>
<evidence type="ECO:0000259" key="2">
    <source>
        <dbReference type="Pfam" id="PF00144"/>
    </source>
</evidence>
<dbReference type="SUPFAM" id="SSF56601">
    <property type="entry name" value="beta-lactamase/transpeptidase-like"/>
    <property type="match status" value="1"/>
</dbReference>
<dbReference type="InterPro" id="IPR012338">
    <property type="entry name" value="Beta-lactam/transpept-like"/>
</dbReference>
<sequence>MGNAIDSIIKKYMVAGYFPGAVCKVSVRGEVIYEKSFGYGSLEPVLVPANEKMVFDAASLTKIVTSTVALMLITDNKMKLEDPVLNYFAEAADYPALTERLKDVTVKNLLTHSSGLIDWYPFYSEKGTFLQVLNEITGRTEKVKGVLYSDLNFMLLGEMIKRIIGMGLDEALEQYIRIPLGIDNMNYCPKDKLNIACTEFGNRIEKSMCKDRNISFDGWRAENLPICGEVNDGNAFYYFGGMSGHAGIFSDADGFTNICQLYLMGGEWRSKRLIEERLVKEAMKEQKDGRGLGWQISEIFPQGCGHSGFTGTSLWLCPEMDIVAVTLTNRLHTRQPRNLQPFRQELHEAILNQLK</sequence>
<accession>A0ABT1NHH9</accession>
<evidence type="ECO:0000256" key="1">
    <source>
        <dbReference type="ARBA" id="ARBA00022801"/>
    </source>
</evidence>
<keyword evidence="1" id="KW-0378">Hydrolase</keyword>
<dbReference type="Pfam" id="PF00144">
    <property type="entry name" value="Beta-lactamase"/>
    <property type="match status" value="1"/>
</dbReference>
<feature type="domain" description="Beta-lactamase-related" evidence="2">
    <location>
        <begin position="5"/>
        <end position="340"/>
    </location>
</feature>
<keyword evidence="4" id="KW-1185">Reference proteome</keyword>
<gene>
    <name evidence="3" type="ORF">LJD61_13925</name>
</gene>
<evidence type="ECO:0000313" key="4">
    <source>
        <dbReference type="Proteomes" id="UP001651880"/>
    </source>
</evidence>
<dbReference type="PANTHER" id="PTHR43283:SF11">
    <property type="entry name" value="BETA-LACTAMASE-RELATED DOMAIN-CONTAINING PROTEIN"/>
    <property type="match status" value="1"/>
</dbReference>
<dbReference type="RefSeq" id="WP_255228158.1">
    <property type="nucleotide sequence ID" value="NZ_JAJEKE010000013.1"/>
</dbReference>
<name>A0ABT1NHH9_9FIRM</name>
<dbReference type="Gene3D" id="3.40.710.10">
    <property type="entry name" value="DD-peptidase/beta-lactamase superfamily"/>
    <property type="match status" value="1"/>
</dbReference>
<reference evidence="3 4" key="1">
    <citation type="submission" date="2021-10" db="EMBL/GenBank/DDBJ databases">
        <title>Lutispora strain m25 sp. nov., a thermophilic, non-spore-forming bacterium isolated from a lab-scale methanogenic bioreactor digesting anaerobic sludge.</title>
        <authorList>
            <person name="El Houari A."/>
            <person name="Mcdonald J."/>
        </authorList>
    </citation>
    <scope>NUCLEOTIDE SEQUENCE [LARGE SCALE GENOMIC DNA]</scope>
    <source>
        <strain evidence="4">m25</strain>
    </source>
</reference>
<dbReference type="InterPro" id="IPR050789">
    <property type="entry name" value="Diverse_Enzym_Activities"/>
</dbReference>